<dbReference type="PANTHER" id="PTHR34406:SF1">
    <property type="entry name" value="PROTEIN YCEI"/>
    <property type="match status" value="1"/>
</dbReference>
<dbReference type="InterPro" id="IPR036761">
    <property type="entry name" value="TTHA0802/YceI-like_sf"/>
</dbReference>
<dbReference type="SMART" id="SM00867">
    <property type="entry name" value="YceI"/>
    <property type="match status" value="1"/>
</dbReference>
<keyword evidence="3" id="KW-1185">Reference proteome</keyword>
<dbReference type="PROSITE" id="PS51257">
    <property type="entry name" value="PROKAR_LIPOPROTEIN"/>
    <property type="match status" value="1"/>
</dbReference>
<evidence type="ECO:0000259" key="1">
    <source>
        <dbReference type="SMART" id="SM00867"/>
    </source>
</evidence>
<dbReference type="RefSeq" id="WP_379708455.1">
    <property type="nucleotide sequence ID" value="NZ_JBHSCZ010000002.1"/>
</dbReference>
<reference evidence="3" key="1">
    <citation type="journal article" date="2019" name="Int. J. Syst. Evol. Microbiol.">
        <title>The Global Catalogue of Microorganisms (GCM) 10K type strain sequencing project: providing services to taxonomists for standard genome sequencing and annotation.</title>
        <authorList>
            <consortium name="The Broad Institute Genomics Platform"/>
            <consortium name="The Broad Institute Genome Sequencing Center for Infectious Disease"/>
            <person name="Wu L."/>
            <person name="Ma J."/>
        </authorList>
    </citation>
    <scope>NUCLEOTIDE SEQUENCE [LARGE SCALE GENOMIC DNA]</scope>
    <source>
        <strain evidence="3">CECT 8289</strain>
    </source>
</reference>
<dbReference type="Pfam" id="PF04264">
    <property type="entry name" value="YceI"/>
    <property type="match status" value="1"/>
</dbReference>
<dbReference type="InterPro" id="IPR007372">
    <property type="entry name" value="Lipid/polyisoprenoid-bd_YceI"/>
</dbReference>
<sequence>MKKIAFLALAAITFASCNNNTEPKAETTEKQAAAATDGTAYTVDSTSKVGWVGSKPTGTHSGTFKVKEGALTVKDGALTAGSFIIDVASLNNEDLAADAESKAKLEGHLKSPDFFDVAKYPTAKFEITGVEVNTDTTKVGITHIIKGNLTLKDSTKNVAVPAKVTVDAKTLAATASFSIDRTLWGINYKGPNNPQDWVISKEVAIKLNITATAK</sequence>
<organism evidence="2 3">
    <name type="scientific">Ferruginibacter yonginensis</name>
    <dbReference type="NCBI Taxonomy" id="1310416"/>
    <lineage>
        <taxon>Bacteria</taxon>
        <taxon>Pseudomonadati</taxon>
        <taxon>Bacteroidota</taxon>
        <taxon>Chitinophagia</taxon>
        <taxon>Chitinophagales</taxon>
        <taxon>Chitinophagaceae</taxon>
        <taxon>Ferruginibacter</taxon>
    </lineage>
</organism>
<gene>
    <name evidence="2" type="ORF">ACFOWM_07555</name>
</gene>
<feature type="domain" description="Lipid/polyisoprenoid-binding YceI-like" evidence="1">
    <location>
        <begin position="40"/>
        <end position="212"/>
    </location>
</feature>
<name>A0ABV8QST4_9BACT</name>
<proteinExistence type="predicted"/>
<evidence type="ECO:0000313" key="2">
    <source>
        <dbReference type="EMBL" id="MFC4262727.1"/>
    </source>
</evidence>
<dbReference type="EMBL" id="JBHSCZ010000002">
    <property type="protein sequence ID" value="MFC4262727.1"/>
    <property type="molecule type" value="Genomic_DNA"/>
</dbReference>
<evidence type="ECO:0000313" key="3">
    <source>
        <dbReference type="Proteomes" id="UP001595907"/>
    </source>
</evidence>
<accession>A0ABV8QST4</accession>
<comment type="caution">
    <text evidence="2">The sequence shown here is derived from an EMBL/GenBank/DDBJ whole genome shotgun (WGS) entry which is preliminary data.</text>
</comment>
<dbReference type="Gene3D" id="2.40.128.110">
    <property type="entry name" value="Lipid/polyisoprenoid-binding, YceI-like"/>
    <property type="match status" value="1"/>
</dbReference>
<protein>
    <submittedName>
        <fullName evidence="2">YceI family protein</fullName>
    </submittedName>
</protein>
<dbReference type="PANTHER" id="PTHR34406">
    <property type="entry name" value="PROTEIN YCEI"/>
    <property type="match status" value="1"/>
</dbReference>
<dbReference type="SUPFAM" id="SSF101874">
    <property type="entry name" value="YceI-like"/>
    <property type="match status" value="1"/>
</dbReference>
<dbReference type="Proteomes" id="UP001595907">
    <property type="component" value="Unassembled WGS sequence"/>
</dbReference>